<dbReference type="KEGG" id="vg:17823732"/>
<evidence type="ECO:0000313" key="1">
    <source>
        <dbReference type="EMBL" id="AAV30209.1"/>
    </source>
</evidence>
<name>F7V9E8_9CAUD</name>
<organism evidence="1 2">
    <name type="scientific">Lactobacillus phage LL-Ku</name>
    <dbReference type="NCBI Taxonomy" id="2892343"/>
    <lineage>
        <taxon>Viruses</taxon>
        <taxon>Duplodnaviria</taxon>
        <taxon>Heunggongvirae</taxon>
        <taxon>Uroviricota</taxon>
        <taxon>Caudoviricetes</taxon>
        <taxon>Cequinquevirus</taxon>
        <taxon>Cequinquevirus LLKu</taxon>
    </lineage>
</organism>
<dbReference type="RefSeq" id="YP_008859626.1">
    <property type="nucleotide sequence ID" value="NC_022989.1"/>
</dbReference>
<sequence>MLFNLKRKKNVSAWTANLLVEDIYHAKEGDTVSTIKLWKNTMTS</sequence>
<dbReference type="EMBL" id="AY739900">
    <property type="protein sequence ID" value="AAV30209.1"/>
    <property type="molecule type" value="Genomic_DNA"/>
</dbReference>
<protein>
    <submittedName>
        <fullName evidence="1">Uncharacterized protein</fullName>
    </submittedName>
</protein>
<proteinExistence type="predicted"/>
<keyword evidence="2" id="KW-1185">Reference proteome</keyword>
<reference evidence="1 2" key="1">
    <citation type="journal article" date="2011" name="Arch. Virol.">
        <title>The genomes and comparative genomics of Lactobacillus delbrueckii phages.</title>
        <authorList>
            <person name="Riipinen K.A."/>
            <person name="Forsman P."/>
            <person name="Alatossava T."/>
        </authorList>
    </citation>
    <scope>NUCLEOTIDE SEQUENCE [LARGE SCALE GENOMIC DNA]</scope>
</reference>
<accession>F7V9E8</accession>
<dbReference type="GeneID" id="17823732"/>
<evidence type="ECO:0000313" key="2">
    <source>
        <dbReference type="Proteomes" id="UP000000290"/>
    </source>
</evidence>
<dbReference type="Proteomes" id="UP000000290">
    <property type="component" value="Genome"/>
</dbReference>